<evidence type="ECO:0000313" key="3">
    <source>
        <dbReference type="EMBL" id="CAD8678600.1"/>
    </source>
</evidence>
<keyword evidence="2" id="KW-1133">Transmembrane helix</keyword>
<proteinExistence type="predicted"/>
<dbReference type="EMBL" id="HBFB01015309">
    <property type="protein sequence ID" value="CAD8678600.1"/>
    <property type="molecule type" value="Transcribed_RNA"/>
</dbReference>
<accession>A0A7S0WQK7</accession>
<organism evidence="3">
    <name type="scientific">Chlamydomonas leiostraca</name>
    <dbReference type="NCBI Taxonomy" id="1034604"/>
    <lineage>
        <taxon>Eukaryota</taxon>
        <taxon>Viridiplantae</taxon>
        <taxon>Chlorophyta</taxon>
        <taxon>core chlorophytes</taxon>
        <taxon>Chlorophyceae</taxon>
        <taxon>CS clade</taxon>
        <taxon>Chlamydomonadales</taxon>
        <taxon>Chlamydomonadaceae</taxon>
        <taxon>Chlamydomonas</taxon>
    </lineage>
</organism>
<feature type="region of interest" description="Disordered" evidence="1">
    <location>
        <begin position="51"/>
        <end position="72"/>
    </location>
</feature>
<evidence type="ECO:0000256" key="1">
    <source>
        <dbReference type="SAM" id="MobiDB-lite"/>
    </source>
</evidence>
<dbReference type="AlphaFoldDB" id="A0A7S0WQK7"/>
<feature type="transmembrane region" description="Helical" evidence="2">
    <location>
        <begin position="93"/>
        <end position="109"/>
    </location>
</feature>
<reference evidence="3" key="1">
    <citation type="submission" date="2021-01" db="EMBL/GenBank/DDBJ databases">
        <authorList>
            <person name="Corre E."/>
            <person name="Pelletier E."/>
            <person name="Niang G."/>
            <person name="Scheremetjew M."/>
            <person name="Finn R."/>
            <person name="Kale V."/>
            <person name="Holt S."/>
            <person name="Cochrane G."/>
            <person name="Meng A."/>
            <person name="Brown T."/>
            <person name="Cohen L."/>
        </authorList>
    </citation>
    <scope>NUCLEOTIDE SEQUENCE</scope>
    <source>
        <strain evidence="3">SAG 11-49</strain>
    </source>
</reference>
<name>A0A7S0WQK7_9CHLO</name>
<keyword evidence="2" id="KW-0472">Membrane</keyword>
<gene>
    <name evidence="3" type="ORF">CLEI1391_LOCUS8601</name>
</gene>
<evidence type="ECO:0000256" key="2">
    <source>
        <dbReference type="SAM" id="Phobius"/>
    </source>
</evidence>
<protein>
    <submittedName>
        <fullName evidence="3">Uncharacterized protein</fullName>
    </submittedName>
</protein>
<sequence>MSTQLALGLRHAAGAPCLARRTPRRMFVAASAEDPHKPLVKADLHRESRKWGQTIRGSPVSDKQKKEEDAEAAQIAENPVVKAWSGLDDMQKIWVAVIGLAGLIIWGLTPSS</sequence>
<keyword evidence="2" id="KW-0812">Transmembrane</keyword>